<evidence type="ECO:0000256" key="6">
    <source>
        <dbReference type="SAM" id="MobiDB-lite"/>
    </source>
</evidence>
<keyword evidence="4 7" id="KW-1133">Transmembrane helix</keyword>
<keyword evidence="2" id="KW-1003">Cell membrane</keyword>
<evidence type="ECO:0000259" key="9">
    <source>
        <dbReference type="Pfam" id="PF12704"/>
    </source>
</evidence>
<dbReference type="RefSeq" id="WP_377338865.1">
    <property type="nucleotide sequence ID" value="NZ_JALBWS010000014.1"/>
</dbReference>
<accession>A0ABW0JTE1</accession>
<dbReference type="Proteomes" id="UP001596018">
    <property type="component" value="Unassembled WGS sequence"/>
</dbReference>
<protein>
    <submittedName>
        <fullName evidence="10">ABC transporter permease</fullName>
    </submittedName>
</protein>
<evidence type="ECO:0000313" key="11">
    <source>
        <dbReference type="Proteomes" id="UP001596018"/>
    </source>
</evidence>
<feature type="transmembrane region" description="Helical" evidence="7">
    <location>
        <begin position="313"/>
        <end position="333"/>
    </location>
</feature>
<evidence type="ECO:0000256" key="3">
    <source>
        <dbReference type="ARBA" id="ARBA00022692"/>
    </source>
</evidence>
<sequence>MFGYYLDLALRSLRRNKALTVLMVLAIALGIGASMTTLTVLHVLSGDPLPGRSGSLYYPQIDPRDDSGQMPGKEPPTQVTLADGLNLLHAKRADRQALMTGGYVPVQSDSAVVDPFYVEARFTTADFFPMFGAPFRYGRGWNAFDDETRARDVVINGELNGRLFGGADSVGRTLRIADTRFRIVGVLDDWAPNPHFYDLNTGSFGRTEQVFVPLQTAMGLKLERHGSNDCWGKGAGGVGRIYPGESCVWLQFWAQLDSAVKVAAYEQFLVHYSQEQKALGRFVRPPNVRLRNVMQWLAHEKVVPDDVRLQTGLAFGFLLVCLVNTMGLMLAKFMRRAADLGVRRALGASKRSLFAQLLVESGVVGIVGGVGGLLLAGLGLWAVRQRPSSYAALAHLDGSMLLVTFALALGSTLVAGMLPAWRACQVPPALQLKSN</sequence>
<dbReference type="InterPro" id="IPR025857">
    <property type="entry name" value="MacB_PCD"/>
</dbReference>
<dbReference type="PANTHER" id="PTHR30572:SF18">
    <property type="entry name" value="ABC-TYPE MACROLIDE FAMILY EXPORT SYSTEM PERMEASE COMPONENT 2"/>
    <property type="match status" value="1"/>
</dbReference>
<evidence type="ECO:0000259" key="8">
    <source>
        <dbReference type="Pfam" id="PF02687"/>
    </source>
</evidence>
<comment type="caution">
    <text evidence="10">The sequence shown here is derived from an EMBL/GenBank/DDBJ whole genome shotgun (WGS) entry which is preliminary data.</text>
</comment>
<evidence type="ECO:0000256" key="7">
    <source>
        <dbReference type="SAM" id="Phobius"/>
    </source>
</evidence>
<gene>
    <name evidence="10" type="ORF">ACFPK0_05080</name>
</gene>
<evidence type="ECO:0000256" key="5">
    <source>
        <dbReference type="ARBA" id="ARBA00023136"/>
    </source>
</evidence>
<dbReference type="InterPro" id="IPR003838">
    <property type="entry name" value="ABC3_permease_C"/>
</dbReference>
<dbReference type="InterPro" id="IPR050250">
    <property type="entry name" value="Macrolide_Exporter_MacB"/>
</dbReference>
<feature type="transmembrane region" description="Helical" evidence="7">
    <location>
        <begin position="401"/>
        <end position="421"/>
    </location>
</feature>
<comment type="subcellular location">
    <subcellularLocation>
        <location evidence="1">Cell membrane</location>
        <topology evidence="1">Multi-pass membrane protein</topology>
    </subcellularLocation>
</comment>
<evidence type="ECO:0000256" key="4">
    <source>
        <dbReference type="ARBA" id="ARBA00022989"/>
    </source>
</evidence>
<keyword evidence="11" id="KW-1185">Reference proteome</keyword>
<feature type="domain" description="MacB-like periplasmic core" evidence="9">
    <location>
        <begin position="20"/>
        <end position="265"/>
    </location>
</feature>
<feature type="transmembrane region" description="Helical" evidence="7">
    <location>
        <begin position="353"/>
        <end position="381"/>
    </location>
</feature>
<dbReference type="PANTHER" id="PTHR30572">
    <property type="entry name" value="MEMBRANE COMPONENT OF TRANSPORTER-RELATED"/>
    <property type="match status" value="1"/>
</dbReference>
<dbReference type="Pfam" id="PF02687">
    <property type="entry name" value="FtsX"/>
    <property type="match status" value="1"/>
</dbReference>
<evidence type="ECO:0000313" key="10">
    <source>
        <dbReference type="EMBL" id="MFC5439388.1"/>
    </source>
</evidence>
<evidence type="ECO:0000256" key="1">
    <source>
        <dbReference type="ARBA" id="ARBA00004651"/>
    </source>
</evidence>
<keyword evidence="5 7" id="KW-0472">Membrane</keyword>
<proteinExistence type="predicted"/>
<name>A0ABW0JTE1_9GAMM</name>
<keyword evidence="3 7" id="KW-0812">Transmembrane</keyword>
<dbReference type="Pfam" id="PF12704">
    <property type="entry name" value="MacB_PCD"/>
    <property type="match status" value="1"/>
</dbReference>
<organism evidence="10 11">
    <name type="scientific">Rhodanobacter ginsenosidimutans</name>
    <dbReference type="NCBI Taxonomy" id="490571"/>
    <lineage>
        <taxon>Bacteria</taxon>
        <taxon>Pseudomonadati</taxon>
        <taxon>Pseudomonadota</taxon>
        <taxon>Gammaproteobacteria</taxon>
        <taxon>Lysobacterales</taxon>
        <taxon>Rhodanobacteraceae</taxon>
        <taxon>Rhodanobacter</taxon>
    </lineage>
</organism>
<evidence type="ECO:0000256" key="2">
    <source>
        <dbReference type="ARBA" id="ARBA00022475"/>
    </source>
</evidence>
<feature type="transmembrane region" description="Helical" evidence="7">
    <location>
        <begin position="21"/>
        <end position="44"/>
    </location>
</feature>
<reference evidence="11" key="1">
    <citation type="journal article" date="2019" name="Int. J. Syst. Evol. Microbiol.">
        <title>The Global Catalogue of Microorganisms (GCM) 10K type strain sequencing project: providing services to taxonomists for standard genome sequencing and annotation.</title>
        <authorList>
            <consortium name="The Broad Institute Genomics Platform"/>
            <consortium name="The Broad Institute Genome Sequencing Center for Infectious Disease"/>
            <person name="Wu L."/>
            <person name="Ma J."/>
        </authorList>
    </citation>
    <scope>NUCLEOTIDE SEQUENCE [LARGE SCALE GENOMIC DNA]</scope>
    <source>
        <strain evidence="11">KACC 12822</strain>
    </source>
</reference>
<feature type="region of interest" description="Disordered" evidence="6">
    <location>
        <begin position="55"/>
        <end position="75"/>
    </location>
</feature>
<dbReference type="EMBL" id="JBHSMM010000001">
    <property type="protein sequence ID" value="MFC5439388.1"/>
    <property type="molecule type" value="Genomic_DNA"/>
</dbReference>
<feature type="domain" description="ABC3 transporter permease C-terminal" evidence="8">
    <location>
        <begin position="313"/>
        <end position="428"/>
    </location>
</feature>